<keyword evidence="6 9" id="KW-1133">Transmembrane helix</keyword>
<evidence type="ECO:0000256" key="1">
    <source>
        <dbReference type="ARBA" id="ARBA00004477"/>
    </source>
</evidence>
<evidence type="ECO:0000313" key="11">
    <source>
        <dbReference type="Proteomes" id="UP000467700"/>
    </source>
</evidence>
<keyword evidence="5" id="KW-0256">Endoplasmic reticulum</keyword>
<feature type="transmembrane region" description="Helical" evidence="9">
    <location>
        <begin position="48"/>
        <end position="66"/>
    </location>
</feature>
<reference evidence="10 11" key="1">
    <citation type="submission" date="2020-01" db="EMBL/GenBank/DDBJ databases">
        <authorList>
            <person name="Gupta K D."/>
        </authorList>
    </citation>
    <scope>NUCLEOTIDE SEQUENCE [LARGE SCALE GENOMIC DNA]</scope>
</reference>
<evidence type="ECO:0000256" key="5">
    <source>
        <dbReference type="ARBA" id="ARBA00022824"/>
    </source>
</evidence>
<evidence type="ECO:0000256" key="7">
    <source>
        <dbReference type="ARBA" id="ARBA00023136"/>
    </source>
</evidence>
<feature type="region of interest" description="Disordered" evidence="8">
    <location>
        <begin position="1"/>
        <end position="25"/>
    </location>
</feature>
<dbReference type="Proteomes" id="UP000467700">
    <property type="component" value="Unassembled WGS sequence"/>
</dbReference>
<keyword evidence="7 9" id="KW-0472">Membrane</keyword>
<keyword evidence="4 9" id="KW-0812">Transmembrane</keyword>
<protein>
    <recommendedName>
        <fullName evidence="12">Phosphatidylinositol-glycan biosynthesis class F protein</fullName>
    </recommendedName>
</protein>
<evidence type="ECO:0000256" key="2">
    <source>
        <dbReference type="ARBA" id="ARBA00004687"/>
    </source>
</evidence>
<keyword evidence="11" id="KW-1185">Reference proteome</keyword>
<comment type="subcellular location">
    <subcellularLocation>
        <location evidence="1">Endoplasmic reticulum membrane</location>
        <topology evidence="1">Multi-pass membrane protein</topology>
    </subcellularLocation>
</comment>
<dbReference type="OrthoDB" id="17366at2759"/>
<feature type="transmembrane region" description="Helical" evidence="9">
    <location>
        <begin position="159"/>
        <end position="177"/>
    </location>
</feature>
<feature type="transmembrane region" description="Helical" evidence="9">
    <location>
        <begin position="242"/>
        <end position="264"/>
    </location>
</feature>
<dbReference type="GO" id="GO:0005789">
    <property type="term" value="C:endoplasmic reticulum membrane"/>
    <property type="evidence" value="ECO:0007669"/>
    <property type="project" value="UniProtKB-SubCell"/>
</dbReference>
<sequence>MANSKKGAAKVQKLPQNKSIGKPQVAPGSAYKGLSAAQVAEALPMTSYISVVAVHSTLWIFTTLYLPRTTFLSELTTPEWDSVQLSSKDRPQHPFMVALTMNPTVTLACICAGAVVLQGWWAGWMRNWWLELGIRASGDERRTEKAFHDCQKLTMVRNAWLATFTASFMIHVALVLFGAPIASHVLKTYLLALLVSIMTVYTPAYVIGAPTLGNKSLSVVKRWTWVRLFAEFSARNPVERALVYPVCGTLFGCWLGVIPIALDWDRPWQAWPLTPAFGAIAGYIVSSMLALTIHTVVQLAEENIQAQLEVKDSKMS</sequence>
<keyword evidence="3" id="KW-0337">GPI-anchor biosynthesis</keyword>
<dbReference type="EMBL" id="CACVBS010000039">
    <property type="protein sequence ID" value="CAA7263338.1"/>
    <property type="molecule type" value="Genomic_DNA"/>
</dbReference>
<dbReference type="InterPro" id="IPR009580">
    <property type="entry name" value="GPI_biosynthesis_protein_Pig-F"/>
</dbReference>
<evidence type="ECO:0000256" key="6">
    <source>
        <dbReference type="ARBA" id="ARBA00022989"/>
    </source>
</evidence>
<feature type="transmembrane region" description="Helical" evidence="9">
    <location>
        <begin position="276"/>
        <end position="297"/>
    </location>
</feature>
<accession>A0A8S0X0B3</accession>
<evidence type="ECO:0000256" key="3">
    <source>
        <dbReference type="ARBA" id="ARBA00022502"/>
    </source>
</evidence>
<dbReference type="GO" id="GO:0006506">
    <property type="term" value="P:GPI anchor biosynthetic process"/>
    <property type="evidence" value="ECO:0007669"/>
    <property type="project" value="UniProtKB-KW"/>
</dbReference>
<evidence type="ECO:0000256" key="4">
    <source>
        <dbReference type="ARBA" id="ARBA00022692"/>
    </source>
</evidence>
<evidence type="ECO:0000256" key="8">
    <source>
        <dbReference type="SAM" id="MobiDB-lite"/>
    </source>
</evidence>
<gene>
    <name evidence="10" type="ORF">AAE3_LOCUS5713</name>
</gene>
<name>A0A8S0X0B3_CYCAE</name>
<organism evidence="10 11">
    <name type="scientific">Cyclocybe aegerita</name>
    <name type="common">Black poplar mushroom</name>
    <name type="synonym">Agrocybe aegerita</name>
    <dbReference type="NCBI Taxonomy" id="1973307"/>
    <lineage>
        <taxon>Eukaryota</taxon>
        <taxon>Fungi</taxon>
        <taxon>Dikarya</taxon>
        <taxon>Basidiomycota</taxon>
        <taxon>Agaricomycotina</taxon>
        <taxon>Agaricomycetes</taxon>
        <taxon>Agaricomycetidae</taxon>
        <taxon>Agaricales</taxon>
        <taxon>Agaricineae</taxon>
        <taxon>Bolbitiaceae</taxon>
        <taxon>Cyclocybe</taxon>
    </lineage>
</organism>
<dbReference type="Pfam" id="PF06699">
    <property type="entry name" value="PIG-F"/>
    <property type="match status" value="1"/>
</dbReference>
<feature type="transmembrane region" description="Helical" evidence="9">
    <location>
        <begin position="189"/>
        <end position="208"/>
    </location>
</feature>
<feature type="transmembrane region" description="Helical" evidence="9">
    <location>
        <begin position="95"/>
        <end position="121"/>
    </location>
</feature>
<evidence type="ECO:0000256" key="9">
    <source>
        <dbReference type="SAM" id="Phobius"/>
    </source>
</evidence>
<comment type="caution">
    <text evidence="10">The sequence shown here is derived from an EMBL/GenBank/DDBJ whole genome shotgun (WGS) entry which is preliminary data.</text>
</comment>
<evidence type="ECO:0000313" key="10">
    <source>
        <dbReference type="EMBL" id="CAA7263338.1"/>
    </source>
</evidence>
<proteinExistence type="predicted"/>
<evidence type="ECO:0008006" key="12">
    <source>
        <dbReference type="Google" id="ProtNLM"/>
    </source>
</evidence>
<dbReference type="AlphaFoldDB" id="A0A8S0X0B3"/>
<comment type="pathway">
    <text evidence="2">Glycolipid biosynthesis; glycosylphosphatidylinositol-anchor biosynthesis.</text>
</comment>